<name>A0A6N8EBR0_9GAMM</name>
<evidence type="ECO:0000256" key="9">
    <source>
        <dbReference type="ARBA" id="ARBA00023316"/>
    </source>
</evidence>
<keyword evidence="7 11" id="KW-0326">Glycosidase</keyword>
<keyword evidence="2 11" id="KW-0963">Cytoplasm</keyword>
<dbReference type="GO" id="GO:0005975">
    <property type="term" value="P:carbohydrate metabolic process"/>
    <property type="evidence" value="ECO:0007669"/>
    <property type="project" value="InterPro"/>
</dbReference>
<evidence type="ECO:0000256" key="7">
    <source>
        <dbReference type="ARBA" id="ARBA00023295"/>
    </source>
</evidence>
<dbReference type="EMBL" id="WNKT01000002">
    <property type="protein sequence ID" value="MTW19784.1"/>
    <property type="molecule type" value="Genomic_DNA"/>
</dbReference>
<protein>
    <recommendedName>
        <fullName evidence="11">Beta-hexosaminidase</fullName>
        <ecNumber evidence="11">3.2.1.52</ecNumber>
    </recommendedName>
    <alternativeName>
        <fullName evidence="11">Beta-N-acetylhexosaminidase</fullName>
    </alternativeName>
    <alternativeName>
        <fullName evidence="11">N-acetyl-beta-glucosaminidase</fullName>
    </alternativeName>
</protein>
<evidence type="ECO:0000313" key="14">
    <source>
        <dbReference type="Proteomes" id="UP000434044"/>
    </source>
</evidence>
<keyword evidence="6 11" id="KW-0573">Peptidoglycan synthesis</keyword>
<dbReference type="GO" id="GO:0004563">
    <property type="term" value="F:beta-N-acetylhexosaminidase activity"/>
    <property type="evidence" value="ECO:0007669"/>
    <property type="project" value="UniProtKB-UniRule"/>
</dbReference>
<dbReference type="OrthoDB" id="9786661at2"/>
<dbReference type="InterPro" id="IPR001764">
    <property type="entry name" value="Glyco_hydro_3_N"/>
</dbReference>
<reference evidence="13 14" key="1">
    <citation type="submission" date="2019-11" db="EMBL/GenBank/DDBJ databases">
        <title>Whole-genome sequence of the anaerobic purple sulfur bacterium Allochromatium palmeri DSM 15591.</title>
        <authorList>
            <person name="Kyndt J.A."/>
            <person name="Meyer T.E."/>
        </authorList>
    </citation>
    <scope>NUCLEOTIDE SEQUENCE [LARGE SCALE GENOMIC DNA]</scope>
    <source>
        <strain evidence="13 14">DSM 15591</strain>
    </source>
</reference>
<dbReference type="AlphaFoldDB" id="A0A6N8EBR0"/>
<dbReference type="SUPFAM" id="SSF51445">
    <property type="entry name" value="(Trans)glycosidases"/>
    <property type="match status" value="1"/>
</dbReference>
<feature type="binding site" evidence="11">
    <location>
        <position position="64"/>
    </location>
    <ligand>
        <name>substrate</name>
    </ligand>
</feature>
<feature type="binding site" evidence="11">
    <location>
        <begin position="168"/>
        <end position="169"/>
    </location>
    <ligand>
        <name>substrate</name>
    </ligand>
</feature>
<evidence type="ECO:0000256" key="11">
    <source>
        <dbReference type="HAMAP-Rule" id="MF_00364"/>
    </source>
</evidence>
<dbReference type="UniPathway" id="UPA00544"/>
<dbReference type="PANTHER" id="PTHR30480:SF13">
    <property type="entry name" value="BETA-HEXOSAMINIDASE"/>
    <property type="match status" value="1"/>
</dbReference>
<evidence type="ECO:0000256" key="3">
    <source>
        <dbReference type="ARBA" id="ARBA00022618"/>
    </source>
</evidence>
<dbReference type="InterPro" id="IPR019800">
    <property type="entry name" value="Glyco_hydro_3_AS"/>
</dbReference>
<dbReference type="EC" id="3.2.1.52" evidence="11"/>
<dbReference type="NCBIfam" id="NF003740">
    <property type="entry name" value="PRK05337.1"/>
    <property type="match status" value="1"/>
</dbReference>
<evidence type="ECO:0000256" key="2">
    <source>
        <dbReference type="ARBA" id="ARBA00022490"/>
    </source>
</evidence>
<dbReference type="InterPro" id="IPR022956">
    <property type="entry name" value="Beta_hexosaminidase_bac"/>
</dbReference>
<dbReference type="GO" id="GO:0005737">
    <property type="term" value="C:cytoplasm"/>
    <property type="evidence" value="ECO:0007669"/>
    <property type="project" value="UniProtKB-SubCell"/>
</dbReference>
<feature type="binding site" evidence="11">
    <location>
        <position position="72"/>
    </location>
    <ligand>
        <name>substrate</name>
    </ligand>
</feature>
<dbReference type="InterPro" id="IPR017853">
    <property type="entry name" value="GH"/>
</dbReference>
<feature type="binding site" evidence="11">
    <location>
        <position position="138"/>
    </location>
    <ligand>
        <name>substrate</name>
    </ligand>
</feature>
<comment type="pathway">
    <text evidence="10 11">Cell wall biogenesis; peptidoglycan recycling.</text>
</comment>
<dbReference type="GO" id="GO:0008360">
    <property type="term" value="P:regulation of cell shape"/>
    <property type="evidence" value="ECO:0007669"/>
    <property type="project" value="UniProtKB-KW"/>
</dbReference>
<dbReference type="Gene3D" id="3.20.20.300">
    <property type="entry name" value="Glycoside hydrolase, family 3, N-terminal domain"/>
    <property type="match status" value="1"/>
</dbReference>
<dbReference type="GO" id="GO:0009252">
    <property type="term" value="P:peptidoglycan biosynthetic process"/>
    <property type="evidence" value="ECO:0007669"/>
    <property type="project" value="UniProtKB-KW"/>
</dbReference>
<evidence type="ECO:0000256" key="10">
    <source>
        <dbReference type="ARBA" id="ARBA00037880"/>
    </source>
</evidence>
<feature type="site" description="Important for catalytic activity" evidence="11">
    <location>
        <position position="179"/>
    </location>
</feature>
<dbReference type="Proteomes" id="UP000434044">
    <property type="component" value="Unassembled WGS sequence"/>
</dbReference>
<dbReference type="HAMAP" id="MF_00364">
    <property type="entry name" value="NagZ"/>
    <property type="match status" value="1"/>
</dbReference>
<keyword evidence="5 11" id="KW-0133">Cell shape</keyword>
<keyword evidence="4 11" id="KW-0378">Hydrolase</keyword>
<feature type="domain" description="Glycoside hydrolase family 3 N-terminal" evidence="12">
    <location>
        <begin position="14"/>
        <end position="287"/>
    </location>
</feature>
<gene>
    <name evidence="11 13" type="primary">nagZ</name>
    <name evidence="13" type="ORF">GJ668_01605</name>
</gene>
<keyword evidence="14" id="KW-1185">Reference proteome</keyword>
<dbReference type="PROSITE" id="PS00775">
    <property type="entry name" value="GLYCOSYL_HYDROL_F3"/>
    <property type="match status" value="1"/>
</dbReference>
<keyword evidence="3 11" id="KW-0132">Cell division</keyword>
<comment type="subcellular location">
    <subcellularLocation>
        <location evidence="11">Cytoplasm</location>
    </subcellularLocation>
</comment>
<evidence type="ECO:0000256" key="1">
    <source>
        <dbReference type="ARBA" id="ARBA00001231"/>
    </source>
</evidence>
<keyword evidence="8 11" id="KW-0131">Cell cycle</keyword>
<sequence>MSLGPIMLDLAGTALSAEDCELLRHPAVGGVILFARNYESPEQLTALTAAIHALREPALLIGVDQEGGRVQRFRDGFTRLPPAGRLGQLHRQRPAHARAVCESIAWLMAAELRAVGVDFSFAPVLDLDRGISRVIGDRGFAADPQAVSELAASWMRGARQAGMASVGKHFPGHGGIEADSHTELPRDERPFVDLELEDLVPFRRLIDQGLEAMMPAHVIYPRLDARPAGFSSIWLRDILRQQLGFQGVIFSDDLNMEAAGAGGDHVERAQAAAAAGCDMLLICNNRPAATAILAAFRDHRDPATSLRLLRMHGRKPLDRVRLHESPEWRRALGHIAALESHDSFELPLDDPTTPEPRTTP</sequence>
<organism evidence="13 14">
    <name type="scientific">Allochromatium palmeri</name>
    <dbReference type="NCBI Taxonomy" id="231048"/>
    <lineage>
        <taxon>Bacteria</taxon>
        <taxon>Pseudomonadati</taxon>
        <taxon>Pseudomonadota</taxon>
        <taxon>Gammaproteobacteria</taxon>
        <taxon>Chromatiales</taxon>
        <taxon>Chromatiaceae</taxon>
        <taxon>Allochromatium</taxon>
    </lineage>
</organism>
<dbReference type="GO" id="GO:0009254">
    <property type="term" value="P:peptidoglycan turnover"/>
    <property type="evidence" value="ECO:0007669"/>
    <property type="project" value="UniProtKB-UniRule"/>
</dbReference>
<dbReference type="InterPro" id="IPR050226">
    <property type="entry name" value="NagZ_Beta-hexosaminidase"/>
</dbReference>
<evidence type="ECO:0000256" key="4">
    <source>
        <dbReference type="ARBA" id="ARBA00022801"/>
    </source>
</evidence>
<comment type="function">
    <text evidence="11">Plays a role in peptidoglycan recycling by cleaving the terminal beta-1,4-linked N-acetylglucosamine (GlcNAc) from peptide-linked peptidoglycan fragments, giving rise to free GlcNAc, anhydro-N-acetylmuramic acid and anhydro-N-acetylmuramic acid-linked peptides.</text>
</comment>
<feature type="active site" description="Proton donor/acceptor" evidence="11">
    <location>
        <position position="181"/>
    </location>
</feature>
<evidence type="ECO:0000259" key="12">
    <source>
        <dbReference type="Pfam" id="PF00933"/>
    </source>
</evidence>
<comment type="similarity">
    <text evidence="11">Belongs to the glycosyl hydrolase 3 family. NagZ subfamily.</text>
</comment>
<dbReference type="Pfam" id="PF00933">
    <property type="entry name" value="Glyco_hydro_3"/>
    <property type="match status" value="1"/>
</dbReference>
<proteinExistence type="inferred from homology"/>
<evidence type="ECO:0000313" key="13">
    <source>
        <dbReference type="EMBL" id="MTW19784.1"/>
    </source>
</evidence>
<evidence type="ECO:0000256" key="6">
    <source>
        <dbReference type="ARBA" id="ARBA00022984"/>
    </source>
</evidence>
<dbReference type="FunFam" id="3.20.20.300:FF:000001">
    <property type="entry name" value="Beta-hexosaminidase"/>
    <property type="match status" value="1"/>
</dbReference>
<feature type="active site" description="Nucleophile" evidence="11">
    <location>
        <position position="252"/>
    </location>
</feature>
<dbReference type="PANTHER" id="PTHR30480">
    <property type="entry name" value="BETA-HEXOSAMINIDASE-RELATED"/>
    <property type="match status" value="1"/>
</dbReference>
<accession>A0A6N8EBR0</accession>
<evidence type="ECO:0000256" key="8">
    <source>
        <dbReference type="ARBA" id="ARBA00023306"/>
    </source>
</evidence>
<evidence type="ECO:0000256" key="5">
    <source>
        <dbReference type="ARBA" id="ARBA00022960"/>
    </source>
</evidence>
<keyword evidence="9 11" id="KW-0961">Cell wall biogenesis/degradation</keyword>
<comment type="caution">
    <text evidence="13">The sequence shown here is derived from an EMBL/GenBank/DDBJ whole genome shotgun (WGS) entry which is preliminary data.</text>
</comment>
<dbReference type="InterPro" id="IPR036962">
    <property type="entry name" value="Glyco_hydro_3_N_sf"/>
</dbReference>
<dbReference type="RefSeq" id="WP_155448368.1">
    <property type="nucleotide sequence ID" value="NZ_WNKT01000002.1"/>
</dbReference>
<dbReference type="GO" id="GO:0051301">
    <property type="term" value="P:cell division"/>
    <property type="evidence" value="ECO:0007669"/>
    <property type="project" value="UniProtKB-KW"/>
</dbReference>
<comment type="catalytic activity">
    <reaction evidence="1 11">
        <text>Hydrolysis of terminal non-reducing N-acetyl-D-hexosamine residues in N-acetyl-beta-D-hexosaminides.</text>
        <dbReference type="EC" id="3.2.1.52"/>
    </reaction>
</comment>
<dbReference type="GO" id="GO:0071555">
    <property type="term" value="P:cell wall organization"/>
    <property type="evidence" value="ECO:0007669"/>
    <property type="project" value="UniProtKB-KW"/>
</dbReference>